<accession>A0ACB9K468</accession>
<gene>
    <name evidence="1" type="ORF">L1987_01164</name>
</gene>
<protein>
    <submittedName>
        <fullName evidence="1">Uncharacterized protein</fullName>
    </submittedName>
</protein>
<sequence length="74" mass="8511">MSESLHTEIPERQFKDMKMFSLHTYTQTTISKFKDLHTLLVHLIWSFLQPLLLREGALIREGGNLTKVVLASVA</sequence>
<dbReference type="Proteomes" id="UP001056120">
    <property type="component" value="Linkage Group LG01"/>
</dbReference>
<evidence type="ECO:0000313" key="2">
    <source>
        <dbReference type="Proteomes" id="UP001056120"/>
    </source>
</evidence>
<organism evidence="1 2">
    <name type="scientific">Smallanthus sonchifolius</name>
    <dbReference type="NCBI Taxonomy" id="185202"/>
    <lineage>
        <taxon>Eukaryota</taxon>
        <taxon>Viridiplantae</taxon>
        <taxon>Streptophyta</taxon>
        <taxon>Embryophyta</taxon>
        <taxon>Tracheophyta</taxon>
        <taxon>Spermatophyta</taxon>
        <taxon>Magnoliopsida</taxon>
        <taxon>eudicotyledons</taxon>
        <taxon>Gunneridae</taxon>
        <taxon>Pentapetalae</taxon>
        <taxon>asterids</taxon>
        <taxon>campanulids</taxon>
        <taxon>Asterales</taxon>
        <taxon>Asteraceae</taxon>
        <taxon>Asteroideae</taxon>
        <taxon>Heliantheae alliance</taxon>
        <taxon>Millerieae</taxon>
        <taxon>Smallanthus</taxon>
    </lineage>
</organism>
<reference evidence="1 2" key="2">
    <citation type="journal article" date="2022" name="Mol. Ecol. Resour.">
        <title>The genomes of chicory, endive, great burdock and yacon provide insights into Asteraceae paleo-polyploidization history and plant inulin production.</title>
        <authorList>
            <person name="Fan W."/>
            <person name="Wang S."/>
            <person name="Wang H."/>
            <person name="Wang A."/>
            <person name="Jiang F."/>
            <person name="Liu H."/>
            <person name="Zhao H."/>
            <person name="Xu D."/>
            <person name="Zhang Y."/>
        </authorList>
    </citation>
    <scope>NUCLEOTIDE SEQUENCE [LARGE SCALE GENOMIC DNA]</scope>
    <source>
        <strain evidence="2">cv. Yunnan</strain>
        <tissue evidence="1">Leaves</tissue>
    </source>
</reference>
<dbReference type="EMBL" id="CM042018">
    <property type="protein sequence ID" value="KAI3827100.1"/>
    <property type="molecule type" value="Genomic_DNA"/>
</dbReference>
<comment type="caution">
    <text evidence="1">The sequence shown here is derived from an EMBL/GenBank/DDBJ whole genome shotgun (WGS) entry which is preliminary data.</text>
</comment>
<name>A0ACB9K468_9ASTR</name>
<proteinExistence type="predicted"/>
<keyword evidence="2" id="KW-1185">Reference proteome</keyword>
<evidence type="ECO:0000313" key="1">
    <source>
        <dbReference type="EMBL" id="KAI3827100.1"/>
    </source>
</evidence>
<reference evidence="2" key="1">
    <citation type="journal article" date="2022" name="Mol. Ecol. Resour.">
        <title>The genomes of chicory, endive, great burdock and yacon provide insights into Asteraceae palaeo-polyploidization history and plant inulin production.</title>
        <authorList>
            <person name="Fan W."/>
            <person name="Wang S."/>
            <person name="Wang H."/>
            <person name="Wang A."/>
            <person name="Jiang F."/>
            <person name="Liu H."/>
            <person name="Zhao H."/>
            <person name="Xu D."/>
            <person name="Zhang Y."/>
        </authorList>
    </citation>
    <scope>NUCLEOTIDE SEQUENCE [LARGE SCALE GENOMIC DNA]</scope>
    <source>
        <strain evidence="2">cv. Yunnan</strain>
    </source>
</reference>